<gene>
    <name evidence="2" type="ORF">GCM10022222_57180</name>
</gene>
<evidence type="ECO:0000313" key="3">
    <source>
        <dbReference type="Proteomes" id="UP001500689"/>
    </source>
</evidence>
<dbReference type="EMBL" id="BAAAZN010000013">
    <property type="protein sequence ID" value="GAA3565945.1"/>
    <property type="molecule type" value="Genomic_DNA"/>
</dbReference>
<comment type="caution">
    <text evidence="2">The sequence shown here is derived from an EMBL/GenBank/DDBJ whole genome shotgun (WGS) entry which is preliminary data.</text>
</comment>
<proteinExistence type="predicted"/>
<name>A0ABP6XEJ4_9PSEU</name>
<keyword evidence="3" id="KW-1185">Reference proteome</keyword>
<evidence type="ECO:0000256" key="1">
    <source>
        <dbReference type="SAM" id="MobiDB-lite"/>
    </source>
</evidence>
<evidence type="ECO:0000313" key="2">
    <source>
        <dbReference type="EMBL" id="GAA3565945.1"/>
    </source>
</evidence>
<accession>A0ABP6XEJ4</accession>
<reference evidence="3" key="1">
    <citation type="journal article" date="2019" name="Int. J. Syst. Evol. Microbiol.">
        <title>The Global Catalogue of Microorganisms (GCM) 10K type strain sequencing project: providing services to taxonomists for standard genome sequencing and annotation.</title>
        <authorList>
            <consortium name="The Broad Institute Genomics Platform"/>
            <consortium name="The Broad Institute Genome Sequencing Center for Infectious Disease"/>
            <person name="Wu L."/>
            <person name="Ma J."/>
        </authorList>
    </citation>
    <scope>NUCLEOTIDE SEQUENCE [LARGE SCALE GENOMIC DNA]</scope>
    <source>
        <strain evidence="3">JCM 16898</strain>
    </source>
</reference>
<evidence type="ECO:0008006" key="4">
    <source>
        <dbReference type="Google" id="ProtNLM"/>
    </source>
</evidence>
<dbReference type="Proteomes" id="UP001500689">
    <property type="component" value="Unassembled WGS sequence"/>
</dbReference>
<sequence length="146" mass="15197">MRRGASAAAELSTRYSPSVLKKTLSASFVLVAAAGLAACSNPTGKSWAISYEVTADHTATATRISYGQSADRYQDDVAQHELTGPLGLPWKQDVVVSAGRDASVTATPSGAVTLSCRILLDKEKELAKSTSPSPGKPVTCTHTTDS</sequence>
<dbReference type="InterPro" id="IPR038468">
    <property type="entry name" value="MmpS_C"/>
</dbReference>
<organism evidence="2 3">
    <name type="scientific">Amycolatopsis ultiminotia</name>
    <dbReference type="NCBI Taxonomy" id="543629"/>
    <lineage>
        <taxon>Bacteria</taxon>
        <taxon>Bacillati</taxon>
        <taxon>Actinomycetota</taxon>
        <taxon>Actinomycetes</taxon>
        <taxon>Pseudonocardiales</taxon>
        <taxon>Pseudonocardiaceae</taxon>
        <taxon>Amycolatopsis</taxon>
    </lineage>
</organism>
<protein>
    <recommendedName>
        <fullName evidence="4">MmpS family membrane protein</fullName>
    </recommendedName>
</protein>
<dbReference type="Gene3D" id="2.60.40.2880">
    <property type="entry name" value="MmpS1-5, C-terminal soluble domain"/>
    <property type="match status" value="1"/>
</dbReference>
<feature type="region of interest" description="Disordered" evidence="1">
    <location>
        <begin position="125"/>
        <end position="146"/>
    </location>
</feature>